<gene>
    <name evidence="1" type="ORF">GUJ93_ZPchr0001g30025</name>
</gene>
<organism evidence="1 2">
    <name type="scientific">Zizania palustris</name>
    <name type="common">Northern wild rice</name>
    <dbReference type="NCBI Taxonomy" id="103762"/>
    <lineage>
        <taxon>Eukaryota</taxon>
        <taxon>Viridiplantae</taxon>
        <taxon>Streptophyta</taxon>
        <taxon>Embryophyta</taxon>
        <taxon>Tracheophyta</taxon>
        <taxon>Spermatophyta</taxon>
        <taxon>Magnoliopsida</taxon>
        <taxon>Liliopsida</taxon>
        <taxon>Poales</taxon>
        <taxon>Poaceae</taxon>
        <taxon>BOP clade</taxon>
        <taxon>Oryzoideae</taxon>
        <taxon>Oryzeae</taxon>
        <taxon>Zizaniinae</taxon>
        <taxon>Zizania</taxon>
    </lineage>
</organism>
<sequence>MDGSLASQAGRWRKVEGGVDATAGSRFARVSRVQVQPCGAVFWARKASCSCRRLPADQLPVFLLRLAQPAASSWITRCSFLHARLCDVLTP</sequence>
<dbReference type="Proteomes" id="UP000729402">
    <property type="component" value="Unassembled WGS sequence"/>
</dbReference>
<evidence type="ECO:0000313" key="2">
    <source>
        <dbReference type="Proteomes" id="UP000729402"/>
    </source>
</evidence>
<keyword evidence="2" id="KW-1185">Reference proteome</keyword>
<reference evidence="1" key="1">
    <citation type="journal article" date="2021" name="bioRxiv">
        <title>Whole Genome Assembly and Annotation of Northern Wild Rice, Zizania palustris L., Supports a Whole Genome Duplication in the Zizania Genus.</title>
        <authorList>
            <person name="Haas M."/>
            <person name="Kono T."/>
            <person name="Macchietto M."/>
            <person name="Millas R."/>
            <person name="McGilp L."/>
            <person name="Shao M."/>
            <person name="Duquette J."/>
            <person name="Hirsch C.N."/>
            <person name="Kimball J."/>
        </authorList>
    </citation>
    <scope>NUCLEOTIDE SEQUENCE</scope>
    <source>
        <tissue evidence="1">Fresh leaf tissue</tissue>
    </source>
</reference>
<accession>A0A8J5RWX6</accession>
<reference evidence="1" key="2">
    <citation type="submission" date="2021-02" db="EMBL/GenBank/DDBJ databases">
        <authorList>
            <person name="Kimball J.A."/>
            <person name="Haas M.W."/>
            <person name="Macchietto M."/>
            <person name="Kono T."/>
            <person name="Duquette J."/>
            <person name="Shao M."/>
        </authorList>
    </citation>
    <scope>NUCLEOTIDE SEQUENCE</scope>
    <source>
        <tissue evidence="1">Fresh leaf tissue</tissue>
    </source>
</reference>
<evidence type="ECO:0000313" key="1">
    <source>
        <dbReference type="EMBL" id="KAG8054929.1"/>
    </source>
</evidence>
<name>A0A8J5RWX6_ZIZPA</name>
<dbReference type="AlphaFoldDB" id="A0A8J5RWX6"/>
<comment type="caution">
    <text evidence="1">The sequence shown here is derived from an EMBL/GenBank/DDBJ whole genome shotgun (WGS) entry which is preliminary data.</text>
</comment>
<protein>
    <submittedName>
        <fullName evidence="1">Uncharacterized protein</fullName>
    </submittedName>
</protein>
<dbReference type="EMBL" id="JAAALK010000288">
    <property type="protein sequence ID" value="KAG8054929.1"/>
    <property type="molecule type" value="Genomic_DNA"/>
</dbReference>
<proteinExistence type="predicted"/>